<dbReference type="PANTHER" id="PTHR42939">
    <property type="entry name" value="ABC TRANSPORTER ATP-BINDING PROTEIN ALBC-RELATED"/>
    <property type="match status" value="1"/>
</dbReference>
<proteinExistence type="predicted"/>
<evidence type="ECO:0000313" key="6">
    <source>
        <dbReference type="EMBL" id="RHD05945.1"/>
    </source>
</evidence>
<dbReference type="SUPFAM" id="SSF52540">
    <property type="entry name" value="P-loop containing nucleoside triphosphate hydrolases"/>
    <property type="match status" value="1"/>
</dbReference>
<dbReference type="InterPro" id="IPR003439">
    <property type="entry name" value="ABC_transporter-like_ATP-bd"/>
</dbReference>
<dbReference type="InterPro" id="IPR027417">
    <property type="entry name" value="P-loop_NTPase"/>
</dbReference>
<evidence type="ECO:0000256" key="2">
    <source>
        <dbReference type="ARBA" id="ARBA00022741"/>
    </source>
</evidence>
<dbReference type="PANTHER" id="PTHR42939:SF3">
    <property type="entry name" value="ABC TRANSPORTER ATP-BINDING COMPONENT"/>
    <property type="match status" value="1"/>
</dbReference>
<dbReference type="EMBL" id="QRTJ01000093">
    <property type="protein sequence ID" value="RGQ56825.1"/>
    <property type="molecule type" value="Genomic_DNA"/>
</dbReference>
<keyword evidence="2" id="KW-0547">Nucleotide-binding</keyword>
<dbReference type="CDD" id="cd03230">
    <property type="entry name" value="ABC_DR_subfamily_A"/>
    <property type="match status" value="1"/>
</dbReference>
<dbReference type="Proteomes" id="UP000284472">
    <property type="component" value="Unassembled WGS sequence"/>
</dbReference>
<dbReference type="GO" id="GO:0005524">
    <property type="term" value="F:ATP binding"/>
    <property type="evidence" value="ECO:0007669"/>
    <property type="project" value="UniProtKB-KW"/>
</dbReference>
<dbReference type="Pfam" id="PF00005">
    <property type="entry name" value="ABC_tran"/>
    <property type="match status" value="1"/>
</dbReference>
<dbReference type="Proteomes" id="UP000286137">
    <property type="component" value="Unassembled WGS sequence"/>
</dbReference>
<gene>
    <name evidence="6" type="ORF">DW812_09130</name>
    <name evidence="5" type="ORF">DWY88_18520</name>
</gene>
<dbReference type="InterPro" id="IPR051782">
    <property type="entry name" value="ABC_Transporter_VariousFunc"/>
</dbReference>
<name>A0A414D7I5_MEDGN</name>
<evidence type="ECO:0000313" key="8">
    <source>
        <dbReference type="Proteomes" id="UP000286137"/>
    </source>
</evidence>
<dbReference type="AlphaFoldDB" id="A0A414D7I5"/>
<dbReference type="Gene3D" id="3.40.50.300">
    <property type="entry name" value="P-loop containing nucleotide triphosphate hydrolases"/>
    <property type="match status" value="1"/>
</dbReference>
<evidence type="ECO:0000313" key="7">
    <source>
        <dbReference type="Proteomes" id="UP000284472"/>
    </source>
</evidence>
<evidence type="ECO:0000256" key="1">
    <source>
        <dbReference type="ARBA" id="ARBA00022448"/>
    </source>
</evidence>
<sequence>MENILEVTGLEKKYENFKLKGIDFSLPEGCITGFIGINGAGKTTTINSILDIIHRDRGNIKFFGKSLAGNEKEIKNRIGIVFDDGYFYDELSMEEMKSIIAPSYSRWSDKCYRDYMERFSLDPNQRIETLSKGMKMKFSLVLALSHQADLLIMDEPTSGLDPLMRSQFLEILKEYMKEGGKGALFSTHIVSDLEKVADLLILIDNGEILLKEEKDILLDKYRKIKGDIALLDEPCKKLFLNLHTTEYGFIGITSRVEEVQRNMKSIILERPTIEEIMLAYIERRKSDVYSFA</sequence>
<dbReference type="PROSITE" id="PS50893">
    <property type="entry name" value="ABC_TRANSPORTER_2"/>
    <property type="match status" value="1"/>
</dbReference>
<keyword evidence="3 6" id="KW-0067">ATP-binding</keyword>
<dbReference type="PROSITE" id="PS00211">
    <property type="entry name" value="ABC_TRANSPORTER_1"/>
    <property type="match status" value="1"/>
</dbReference>
<evidence type="ECO:0000313" key="5">
    <source>
        <dbReference type="EMBL" id="RGQ56825.1"/>
    </source>
</evidence>
<feature type="domain" description="ABC transporter" evidence="4">
    <location>
        <begin position="2"/>
        <end position="230"/>
    </location>
</feature>
<organism evidence="6 7">
    <name type="scientific">Mediterraneibacter gnavus</name>
    <name type="common">Ruminococcus gnavus</name>
    <dbReference type="NCBI Taxonomy" id="33038"/>
    <lineage>
        <taxon>Bacteria</taxon>
        <taxon>Bacillati</taxon>
        <taxon>Bacillota</taxon>
        <taxon>Clostridia</taxon>
        <taxon>Lachnospirales</taxon>
        <taxon>Lachnospiraceae</taxon>
        <taxon>Mediterraneibacter</taxon>
    </lineage>
</organism>
<evidence type="ECO:0000259" key="4">
    <source>
        <dbReference type="PROSITE" id="PS50893"/>
    </source>
</evidence>
<protein>
    <submittedName>
        <fullName evidence="6">ABC transporter ATP-binding protein</fullName>
    </submittedName>
</protein>
<accession>A0A414D7I5</accession>
<dbReference type="InterPro" id="IPR017871">
    <property type="entry name" value="ABC_transporter-like_CS"/>
</dbReference>
<reference evidence="7 8" key="1">
    <citation type="submission" date="2018-08" db="EMBL/GenBank/DDBJ databases">
        <title>A genome reference for cultivated species of the human gut microbiota.</title>
        <authorList>
            <person name="Zou Y."/>
            <person name="Xue W."/>
            <person name="Luo G."/>
        </authorList>
    </citation>
    <scope>NUCLEOTIDE SEQUENCE [LARGE SCALE GENOMIC DNA]</scope>
    <source>
        <strain evidence="5 8">AF27-4BH</strain>
        <strain evidence="6 7">AM32-6</strain>
    </source>
</reference>
<comment type="caution">
    <text evidence="6">The sequence shown here is derived from an EMBL/GenBank/DDBJ whole genome shotgun (WGS) entry which is preliminary data.</text>
</comment>
<dbReference type="EMBL" id="QSIR01000012">
    <property type="protein sequence ID" value="RHD05945.1"/>
    <property type="molecule type" value="Genomic_DNA"/>
</dbReference>
<dbReference type="SMART" id="SM00382">
    <property type="entry name" value="AAA"/>
    <property type="match status" value="1"/>
</dbReference>
<dbReference type="GO" id="GO:0016887">
    <property type="term" value="F:ATP hydrolysis activity"/>
    <property type="evidence" value="ECO:0007669"/>
    <property type="project" value="InterPro"/>
</dbReference>
<keyword evidence="1" id="KW-0813">Transport</keyword>
<dbReference type="InterPro" id="IPR003593">
    <property type="entry name" value="AAA+_ATPase"/>
</dbReference>
<evidence type="ECO:0000256" key="3">
    <source>
        <dbReference type="ARBA" id="ARBA00022840"/>
    </source>
</evidence>
<dbReference type="RefSeq" id="WP_118014619.1">
    <property type="nucleotide sequence ID" value="NZ_JAQDNS010000043.1"/>
</dbReference>